<organism evidence="1 2">
    <name type="scientific">Candidatus Methanoperedens nitratireducens</name>
    <dbReference type="NCBI Taxonomy" id="1392998"/>
    <lineage>
        <taxon>Archaea</taxon>
        <taxon>Methanobacteriati</taxon>
        <taxon>Methanobacteriota</taxon>
        <taxon>Stenosarchaea group</taxon>
        <taxon>Methanomicrobia</taxon>
        <taxon>Methanosarcinales</taxon>
        <taxon>ANME-2 cluster</taxon>
        <taxon>Candidatus Methanoperedentaceae</taxon>
        <taxon>Candidatus Methanoperedens</taxon>
    </lineage>
</organism>
<dbReference type="AlphaFoldDB" id="A0A0P7Z9L0"/>
<sequence length="63" mass="7401">MSRSVQTSPLVRKKSHHIRSAIRHKRIADVVGLRILADEDWKETMAELWKISKDTLTRLEKAY</sequence>
<name>A0A0P7Z9L0_9EURY</name>
<evidence type="ECO:0000313" key="1">
    <source>
        <dbReference type="EMBL" id="KPQ40926.1"/>
    </source>
</evidence>
<protein>
    <submittedName>
        <fullName evidence="1">Uncharacterized protein</fullName>
    </submittedName>
</protein>
<dbReference type="Proteomes" id="UP000050360">
    <property type="component" value="Unassembled WGS sequence"/>
</dbReference>
<evidence type="ECO:0000313" key="2">
    <source>
        <dbReference type="Proteomes" id="UP000050360"/>
    </source>
</evidence>
<dbReference type="EMBL" id="LKCM01000490">
    <property type="protein sequence ID" value="KPQ40926.1"/>
    <property type="molecule type" value="Genomic_DNA"/>
</dbReference>
<proteinExistence type="predicted"/>
<comment type="caution">
    <text evidence="1">The sequence shown here is derived from an EMBL/GenBank/DDBJ whole genome shotgun (WGS) entry which is preliminary data.</text>
</comment>
<accession>A0A0P7Z9L0</accession>
<gene>
    <name evidence="1" type="ORF">MPEBLZ_04532</name>
</gene>
<reference evidence="1 2" key="1">
    <citation type="submission" date="2015-09" db="EMBL/GenBank/DDBJ databases">
        <title>A metagenomics-based metabolic model of nitrate-dependent anaerobic oxidation of methane by Methanoperedens-like archaea.</title>
        <authorList>
            <person name="Arshad A."/>
            <person name="Speth D.R."/>
            <person name="De Graaf R.M."/>
            <person name="Op Den Camp H.J."/>
            <person name="Jetten M.S."/>
            <person name="Welte C.U."/>
        </authorList>
    </citation>
    <scope>NUCLEOTIDE SEQUENCE [LARGE SCALE GENOMIC DNA]</scope>
</reference>